<gene>
    <name evidence="2" type="ORF">FWILDA_LOCUS16983</name>
</gene>
<dbReference type="EMBL" id="CAMKVN010012200">
    <property type="protein sequence ID" value="CAI2195253.1"/>
    <property type="molecule type" value="Genomic_DNA"/>
</dbReference>
<reference evidence="2" key="1">
    <citation type="submission" date="2022-08" db="EMBL/GenBank/DDBJ databases">
        <authorList>
            <person name="Kallberg Y."/>
            <person name="Tangrot J."/>
            <person name="Rosling A."/>
        </authorList>
    </citation>
    <scope>NUCLEOTIDE SEQUENCE</scope>
    <source>
        <strain evidence="2">Wild A</strain>
    </source>
</reference>
<comment type="caution">
    <text evidence="2">The sequence shown here is derived from an EMBL/GenBank/DDBJ whole genome shotgun (WGS) entry which is preliminary data.</text>
</comment>
<protein>
    <submittedName>
        <fullName evidence="2">9069_t:CDS:1</fullName>
    </submittedName>
</protein>
<feature type="non-terminal residue" evidence="2">
    <location>
        <position position="64"/>
    </location>
</feature>
<dbReference type="Proteomes" id="UP001153678">
    <property type="component" value="Unassembled WGS sequence"/>
</dbReference>
<proteinExistence type="predicted"/>
<feature type="coiled-coil region" evidence="1">
    <location>
        <begin position="37"/>
        <end position="64"/>
    </location>
</feature>
<keyword evidence="3" id="KW-1185">Reference proteome</keyword>
<name>A0A9W4WY86_9GLOM</name>
<dbReference type="OrthoDB" id="2445505at2759"/>
<evidence type="ECO:0000313" key="2">
    <source>
        <dbReference type="EMBL" id="CAI2195253.1"/>
    </source>
</evidence>
<organism evidence="2 3">
    <name type="scientific">Funneliformis geosporum</name>
    <dbReference type="NCBI Taxonomy" id="1117311"/>
    <lineage>
        <taxon>Eukaryota</taxon>
        <taxon>Fungi</taxon>
        <taxon>Fungi incertae sedis</taxon>
        <taxon>Mucoromycota</taxon>
        <taxon>Glomeromycotina</taxon>
        <taxon>Glomeromycetes</taxon>
        <taxon>Glomerales</taxon>
        <taxon>Glomeraceae</taxon>
        <taxon>Funneliformis</taxon>
    </lineage>
</organism>
<keyword evidence="1" id="KW-0175">Coiled coil</keyword>
<sequence length="64" mass="7572">MVYPEGDRSGEILSQFLQKKAMEFIKNTIYKEHSDVHGIQKKKIQLLQSENKKLQNNKKKLIKQ</sequence>
<accession>A0A9W4WY86</accession>
<evidence type="ECO:0000256" key="1">
    <source>
        <dbReference type="SAM" id="Coils"/>
    </source>
</evidence>
<dbReference type="AlphaFoldDB" id="A0A9W4WY86"/>
<evidence type="ECO:0000313" key="3">
    <source>
        <dbReference type="Proteomes" id="UP001153678"/>
    </source>
</evidence>